<protein>
    <recommendedName>
        <fullName evidence="7">DarT domain-containing protein</fullName>
    </recommendedName>
</protein>
<keyword evidence="1 6" id="KW-1277">Toxin-antitoxin system</keyword>
<dbReference type="Proteomes" id="UP000004621">
    <property type="component" value="Unassembled WGS sequence"/>
</dbReference>
<evidence type="ECO:0000313" key="9">
    <source>
        <dbReference type="Proteomes" id="UP000004621"/>
    </source>
</evidence>
<evidence type="ECO:0000256" key="4">
    <source>
        <dbReference type="ARBA" id="ARBA00022695"/>
    </source>
</evidence>
<dbReference type="EMBL" id="ACEO02000012">
    <property type="protein sequence ID" value="EFC51243.1"/>
    <property type="molecule type" value="Genomic_DNA"/>
</dbReference>
<dbReference type="GO" id="GO:0003677">
    <property type="term" value="F:DNA binding"/>
    <property type="evidence" value="ECO:0007669"/>
    <property type="project" value="UniProtKB-UniRule"/>
</dbReference>
<evidence type="ECO:0000259" key="7">
    <source>
        <dbReference type="PROSITE" id="PS52018"/>
    </source>
</evidence>
<dbReference type="AlphaFoldDB" id="A0A9W5IPJ5"/>
<proteinExistence type="inferred from homology"/>
<evidence type="ECO:0000256" key="3">
    <source>
        <dbReference type="ARBA" id="ARBA00022679"/>
    </source>
</evidence>
<keyword evidence="2" id="KW-0328">Glycosyltransferase</keyword>
<evidence type="ECO:0000313" key="8">
    <source>
        <dbReference type="EMBL" id="EFC51243.1"/>
    </source>
</evidence>
<dbReference type="InterPro" id="IPR029494">
    <property type="entry name" value="DarT"/>
</dbReference>
<comment type="caution">
    <text evidence="6">Lacks conserved residue(s) required for the propagation of feature annotation.</text>
</comment>
<feature type="domain" description="DarT" evidence="7">
    <location>
        <begin position="1"/>
        <end position="86"/>
    </location>
</feature>
<keyword evidence="5 6" id="KW-0238">DNA-binding</keyword>
<reference evidence="8 9" key="1">
    <citation type="submission" date="2010-01" db="EMBL/GenBank/DDBJ databases">
        <authorList>
            <person name="Weinstock G."/>
            <person name="Sodergren E."/>
            <person name="Clifton S."/>
            <person name="Fulton L."/>
            <person name="Fulton B."/>
            <person name="Courtney L."/>
            <person name="Fronick C."/>
            <person name="Harrison M."/>
            <person name="Strong C."/>
            <person name="Farmer C."/>
            <person name="Delahaunty K."/>
            <person name="Markovic C."/>
            <person name="Hall O."/>
            <person name="Minx P."/>
            <person name="Tomlinson C."/>
            <person name="Mitreva M."/>
            <person name="Nelson J."/>
            <person name="Hou S."/>
            <person name="Wollam A."/>
            <person name="Pepin K.H."/>
            <person name="Johnson M."/>
            <person name="Bhonagiri V."/>
            <person name="Nash W.E."/>
            <person name="Warren W."/>
            <person name="Chinwalla A."/>
            <person name="Mardis E.R."/>
            <person name="Wilson R.K."/>
        </authorList>
    </citation>
    <scope>NUCLEOTIDE SEQUENCE [LARGE SCALE GENOMIC DNA]</scope>
    <source>
        <strain evidence="8 9">NJ9703</strain>
    </source>
</reference>
<accession>A0A9W5IPJ5</accession>
<dbReference type="GO" id="GO:0016757">
    <property type="term" value="F:glycosyltransferase activity"/>
    <property type="evidence" value="ECO:0007669"/>
    <property type="project" value="UniProtKB-KW"/>
</dbReference>
<name>A0A9W5IPJ5_NEISU</name>
<sequence length="95" mass="11421">MPISHFKGVSALNRLFESDNTNRQYLLDKDPTDVQAEVLVFDNIEPRYIYGAVLKRTEDIENFQLLFPNFTFVKYERWGYWDDRFNARLNNFIGY</sequence>
<gene>
    <name evidence="8" type="ORF">NEISUBOT_05211</name>
</gene>
<dbReference type="PROSITE" id="PS52018">
    <property type="entry name" value="DART"/>
    <property type="match status" value="1"/>
</dbReference>
<evidence type="ECO:0000256" key="1">
    <source>
        <dbReference type="ARBA" id="ARBA00022649"/>
    </source>
</evidence>
<evidence type="ECO:0000256" key="2">
    <source>
        <dbReference type="ARBA" id="ARBA00022676"/>
    </source>
</evidence>
<evidence type="ECO:0000256" key="5">
    <source>
        <dbReference type="ARBA" id="ARBA00023125"/>
    </source>
</evidence>
<comment type="similarity">
    <text evidence="6">Belongs to the DarT ADP-ribosyltransferase family.</text>
</comment>
<dbReference type="GO" id="GO:0016779">
    <property type="term" value="F:nucleotidyltransferase activity"/>
    <property type="evidence" value="ECO:0007669"/>
    <property type="project" value="UniProtKB-KW"/>
</dbReference>
<organism evidence="8 9">
    <name type="scientific">Neisseria subflava NJ9703</name>
    <dbReference type="NCBI Taxonomy" id="546268"/>
    <lineage>
        <taxon>Bacteria</taxon>
        <taxon>Pseudomonadati</taxon>
        <taxon>Pseudomonadota</taxon>
        <taxon>Betaproteobacteria</taxon>
        <taxon>Neisseriales</taxon>
        <taxon>Neisseriaceae</taxon>
        <taxon>Neisseria</taxon>
    </lineage>
</organism>
<comment type="caution">
    <text evidence="8">The sequence shown here is derived from an EMBL/GenBank/DDBJ whole genome shotgun (WGS) entry which is preliminary data.</text>
</comment>
<evidence type="ECO:0000256" key="6">
    <source>
        <dbReference type="PROSITE-ProRule" id="PRU01362"/>
    </source>
</evidence>
<keyword evidence="4" id="KW-0548">Nucleotidyltransferase</keyword>
<keyword evidence="3" id="KW-0808">Transferase</keyword>